<accession>A0A3B0ZZH4</accession>
<dbReference type="InterPro" id="IPR041698">
    <property type="entry name" value="Methyltransf_25"/>
</dbReference>
<name>A0A3B0ZZH4_9ZZZZ</name>
<gene>
    <name evidence="2" type="ORF">MNBD_GAMMA23-339</name>
</gene>
<dbReference type="CDD" id="cd02440">
    <property type="entry name" value="AdoMet_MTases"/>
    <property type="match status" value="1"/>
</dbReference>
<dbReference type="EMBL" id="UOFT01000028">
    <property type="protein sequence ID" value="VAW92757.1"/>
    <property type="molecule type" value="Genomic_DNA"/>
</dbReference>
<sequence>MSINNINQAVYTNASVASTYADTSLQSPEIAILVKYKDAFYGKKILDIGCGAGRTSFHFRNFTTDYTAVDYSEEMIQLCKKKYPELPFHTCDARNLSRFDDDSFDFIIFSYNGIDYITNEDRLTVLNEVKRVLKSNGLFVFSTHNLNFTKIITKPTFETSLNPLRLLQNTMEFIRQKKNNNKLKSEQIKERDYSILNDSGDAFSLLTYYITKEKQTIQLNNLGFKTLSIFDMEGKEVGNNANDSSNCWLYFVTQIN</sequence>
<dbReference type="InterPro" id="IPR029063">
    <property type="entry name" value="SAM-dependent_MTases_sf"/>
</dbReference>
<feature type="domain" description="Methyltransferase" evidence="1">
    <location>
        <begin position="45"/>
        <end position="137"/>
    </location>
</feature>
<dbReference type="InterPro" id="IPR050508">
    <property type="entry name" value="Methyltransf_Superfamily"/>
</dbReference>
<dbReference type="SUPFAM" id="SSF53335">
    <property type="entry name" value="S-adenosyl-L-methionine-dependent methyltransferases"/>
    <property type="match status" value="1"/>
</dbReference>
<reference evidence="2" key="1">
    <citation type="submission" date="2018-06" db="EMBL/GenBank/DDBJ databases">
        <authorList>
            <person name="Zhirakovskaya E."/>
        </authorList>
    </citation>
    <scope>NUCLEOTIDE SEQUENCE</scope>
</reference>
<dbReference type="PANTHER" id="PTHR42912">
    <property type="entry name" value="METHYLTRANSFERASE"/>
    <property type="match status" value="1"/>
</dbReference>
<evidence type="ECO:0000259" key="1">
    <source>
        <dbReference type="Pfam" id="PF13649"/>
    </source>
</evidence>
<proteinExistence type="predicted"/>
<dbReference type="AlphaFoldDB" id="A0A3B0ZZH4"/>
<dbReference type="PANTHER" id="PTHR42912:SF93">
    <property type="entry name" value="N6-ADENOSINE-METHYLTRANSFERASE TMT1A"/>
    <property type="match status" value="1"/>
</dbReference>
<dbReference type="GO" id="GO:0008168">
    <property type="term" value="F:methyltransferase activity"/>
    <property type="evidence" value="ECO:0007669"/>
    <property type="project" value="TreeGrafter"/>
</dbReference>
<evidence type="ECO:0000313" key="2">
    <source>
        <dbReference type="EMBL" id="VAW92757.1"/>
    </source>
</evidence>
<organism evidence="2">
    <name type="scientific">hydrothermal vent metagenome</name>
    <dbReference type="NCBI Taxonomy" id="652676"/>
    <lineage>
        <taxon>unclassified sequences</taxon>
        <taxon>metagenomes</taxon>
        <taxon>ecological metagenomes</taxon>
    </lineage>
</organism>
<dbReference type="Gene3D" id="3.40.50.150">
    <property type="entry name" value="Vaccinia Virus protein VP39"/>
    <property type="match status" value="1"/>
</dbReference>
<protein>
    <recommendedName>
        <fullName evidence="1">Methyltransferase domain-containing protein</fullName>
    </recommendedName>
</protein>
<dbReference type="Pfam" id="PF13649">
    <property type="entry name" value="Methyltransf_25"/>
    <property type="match status" value="1"/>
</dbReference>